<evidence type="ECO:0000313" key="4">
    <source>
        <dbReference type="Proteomes" id="UP000262172"/>
    </source>
</evidence>
<dbReference type="GO" id="GO:0004175">
    <property type="term" value="F:endopeptidase activity"/>
    <property type="evidence" value="ECO:0007669"/>
    <property type="project" value="UniProtKB-ARBA"/>
</dbReference>
<feature type="transmembrane region" description="Helical" evidence="1">
    <location>
        <begin position="151"/>
        <end position="175"/>
    </location>
</feature>
<dbReference type="InterPro" id="IPR042150">
    <property type="entry name" value="MmRce1-like"/>
</dbReference>
<keyword evidence="3" id="KW-0482">Metalloprotease</keyword>
<dbReference type="EMBL" id="QUAB01000012">
    <property type="protein sequence ID" value="REJ08198.1"/>
    <property type="molecule type" value="Genomic_DNA"/>
</dbReference>
<dbReference type="AlphaFoldDB" id="A0A371NY56"/>
<evidence type="ECO:0000313" key="3">
    <source>
        <dbReference type="EMBL" id="REJ08198.1"/>
    </source>
</evidence>
<keyword evidence="1" id="KW-0472">Membrane</keyword>
<dbReference type="GO" id="GO:0080120">
    <property type="term" value="P:CAAX-box protein maturation"/>
    <property type="evidence" value="ECO:0007669"/>
    <property type="project" value="UniProtKB-ARBA"/>
</dbReference>
<evidence type="ECO:0000256" key="1">
    <source>
        <dbReference type="SAM" id="Phobius"/>
    </source>
</evidence>
<feature type="transmembrane region" description="Helical" evidence="1">
    <location>
        <begin position="21"/>
        <end position="42"/>
    </location>
</feature>
<organism evidence="3 4">
    <name type="scientific">Microbacterium bovistercoris</name>
    <dbReference type="NCBI Taxonomy" id="2293570"/>
    <lineage>
        <taxon>Bacteria</taxon>
        <taxon>Bacillati</taxon>
        <taxon>Actinomycetota</taxon>
        <taxon>Actinomycetes</taxon>
        <taxon>Micrococcales</taxon>
        <taxon>Microbacteriaceae</taxon>
        <taxon>Microbacterium</taxon>
    </lineage>
</organism>
<feature type="transmembrane region" description="Helical" evidence="1">
    <location>
        <begin position="224"/>
        <end position="243"/>
    </location>
</feature>
<protein>
    <submittedName>
        <fullName evidence="3">CPBP family intramembrane metalloprotease</fullName>
    </submittedName>
</protein>
<dbReference type="PANTHER" id="PTHR35797">
    <property type="entry name" value="PROTEASE-RELATED"/>
    <property type="match status" value="1"/>
</dbReference>
<accession>A0A371NY56</accession>
<keyword evidence="3" id="KW-0378">Hydrolase</keyword>
<dbReference type="OrthoDB" id="3693644at2"/>
<dbReference type="GO" id="GO:0006508">
    <property type="term" value="P:proteolysis"/>
    <property type="evidence" value="ECO:0007669"/>
    <property type="project" value="UniProtKB-KW"/>
</dbReference>
<feature type="transmembrane region" description="Helical" evidence="1">
    <location>
        <begin position="255"/>
        <end position="275"/>
    </location>
</feature>
<feature type="transmembrane region" description="Helical" evidence="1">
    <location>
        <begin position="96"/>
        <end position="124"/>
    </location>
</feature>
<name>A0A371NY56_9MICO</name>
<keyword evidence="3" id="KW-0645">Protease</keyword>
<dbReference type="Proteomes" id="UP000262172">
    <property type="component" value="Unassembled WGS sequence"/>
</dbReference>
<gene>
    <name evidence="3" type="ORF">DY023_01390</name>
</gene>
<keyword evidence="4" id="KW-1185">Reference proteome</keyword>
<keyword evidence="1" id="KW-0812">Transmembrane</keyword>
<keyword evidence="1" id="KW-1133">Transmembrane helix</keyword>
<dbReference type="PROSITE" id="PS51257">
    <property type="entry name" value="PROKAR_LIPOPROTEIN"/>
    <property type="match status" value="1"/>
</dbReference>
<feature type="transmembrane region" description="Helical" evidence="1">
    <location>
        <begin position="54"/>
        <end position="76"/>
    </location>
</feature>
<dbReference type="InterPro" id="IPR003675">
    <property type="entry name" value="Rce1/LyrA-like_dom"/>
</dbReference>
<feature type="transmembrane region" description="Helical" evidence="1">
    <location>
        <begin position="281"/>
        <end position="303"/>
    </location>
</feature>
<reference evidence="3 4" key="1">
    <citation type="submission" date="2018-08" db="EMBL/GenBank/DDBJ databases">
        <title>Isolation, diversity and antifungal activity of Actinobacteria from cow dung.</title>
        <authorList>
            <person name="Ling L."/>
        </authorList>
    </citation>
    <scope>NUCLEOTIDE SEQUENCE [LARGE SCALE GENOMIC DNA]</scope>
    <source>
        <strain evidence="3 4">NEAU-LLE</strain>
    </source>
</reference>
<feature type="domain" description="CAAX prenyl protease 2/Lysostaphin resistance protein A-like" evidence="2">
    <location>
        <begin position="164"/>
        <end position="263"/>
    </location>
</feature>
<dbReference type="RefSeq" id="WP_116240557.1">
    <property type="nucleotide sequence ID" value="NZ_QUAB01000012.1"/>
</dbReference>
<sequence length="330" mass="34704">MSAHARRVDGRDAALRIGLGAIIAYVVLACGLAWLVALPLWLGEGLAAPFAPVLLPVMMYTPAVAVLIVMLVMRPVPRGQRLRFLGMWPLRPASRVIWMSVISLFGTVAVVVLAMLIAIAFGWMKADFIGLSGFEETLRGAVPPGTELPPAFVLVAAQLASLPVAAATVNALAAFGEELGWRGFLVPALRRYGTWTALLVSGAIWGLWHAPVILLGYNFGRTDILGVLLMVGGCVAVGVLFGWTRLRSGSVWPAVFAHGALNAAAGLPMVFRAAGTPLDPAFSIVLGISGWIACAIVIVILLLTGQFREQPALARRGPGSAPQAPLPPAS</sequence>
<dbReference type="Pfam" id="PF02517">
    <property type="entry name" value="Rce1-like"/>
    <property type="match status" value="1"/>
</dbReference>
<comment type="caution">
    <text evidence="3">The sequence shown here is derived from an EMBL/GenBank/DDBJ whole genome shotgun (WGS) entry which is preliminary data.</text>
</comment>
<evidence type="ECO:0000259" key="2">
    <source>
        <dbReference type="Pfam" id="PF02517"/>
    </source>
</evidence>
<dbReference type="PANTHER" id="PTHR35797:SF1">
    <property type="entry name" value="PROTEASE"/>
    <property type="match status" value="1"/>
</dbReference>
<proteinExistence type="predicted"/>
<dbReference type="GO" id="GO:0008237">
    <property type="term" value="F:metallopeptidase activity"/>
    <property type="evidence" value="ECO:0007669"/>
    <property type="project" value="UniProtKB-KW"/>
</dbReference>
<feature type="transmembrane region" description="Helical" evidence="1">
    <location>
        <begin position="195"/>
        <end position="218"/>
    </location>
</feature>